<dbReference type="AlphaFoldDB" id="A0A151NUF8"/>
<proteinExistence type="predicted"/>
<dbReference type="Proteomes" id="UP000050525">
    <property type="component" value="Unassembled WGS sequence"/>
</dbReference>
<protein>
    <submittedName>
        <fullName evidence="1">Uncharacterized protein</fullName>
    </submittedName>
</protein>
<evidence type="ECO:0000313" key="2">
    <source>
        <dbReference type="Proteomes" id="UP000050525"/>
    </source>
</evidence>
<dbReference type="EMBL" id="AKHW03002066">
    <property type="protein sequence ID" value="KYO40209.1"/>
    <property type="molecule type" value="Genomic_DNA"/>
</dbReference>
<keyword evidence="2" id="KW-1185">Reference proteome</keyword>
<gene>
    <name evidence="1" type="ORF">Y1Q_0000050</name>
</gene>
<reference evidence="1 2" key="1">
    <citation type="journal article" date="2012" name="Genome Biol.">
        <title>Sequencing three crocodilian genomes to illuminate the evolution of archosaurs and amniotes.</title>
        <authorList>
            <person name="St John J.A."/>
            <person name="Braun E.L."/>
            <person name="Isberg S.R."/>
            <person name="Miles L.G."/>
            <person name="Chong A.Y."/>
            <person name="Gongora J."/>
            <person name="Dalzell P."/>
            <person name="Moran C."/>
            <person name="Bed'hom B."/>
            <person name="Abzhanov A."/>
            <person name="Burgess S.C."/>
            <person name="Cooksey A.M."/>
            <person name="Castoe T.A."/>
            <person name="Crawford N.G."/>
            <person name="Densmore L.D."/>
            <person name="Drew J.C."/>
            <person name="Edwards S.V."/>
            <person name="Faircloth B.C."/>
            <person name="Fujita M.K."/>
            <person name="Greenwold M.J."/>
            <person name="Hoffmann F.G."/>
            <person name="Howard J.M."/>
            <person name="Iguchi T."/>
            <person name="Janes D.E."/>
            <person name="Khan S.Y."/>
            <person name="Kohno S."/>
            <person name="de Koning A.J."/>
            <person name="Lance S.L."/>
            <person name="McCarthy F.M."/>
            <person name="McCormack J.E."/>
            <person name="Merchant M.E."/>
            <person name="Peterson D.G."/>
            <person name="Pollock D.D."/>
            <person name="Pourmand N."/>
            <person name="Raney B.J."/>
            <person name="Roessler K.A."/>
            <person name="Sanford J.R."/>
            <person name="Sawyer R.H."/>
            <person name="Schmidt C.J."/>
            <person name="Triplett E.W."/>
            <person name="Tuberville T.D."/>
            <person name="Venegas-Anaya M."/>
            <person name="Howard J.T."/>
            <person name="Jarvis E.D."/>
            <person name="Guillette L.J.Jr."/>
            <person name="Glenn T.C."/>
            <person name="Green R.E."/>
            <person name="Ray D.A."/>
        </authorList>
    </citation>
    <scope>NUCLEOTIDE SEQUENCE [LARGE SCALE GENOMIC DNA]</scope>
    <source>
        <strain evidence="1">KSC_2009_1</strain>
    </source>
</reference>
<accession>A0A151NUF8</accession>
<sequence>MDQELQNYVGRVREQHSSILKKDQWKYDFFVLIQTRVLLFWDNTNIGPSCRPSSPRLIAKVIPCIIPITGDACSMQS</sequence>
<evidence type="ECO:0000313" key="1">
    <source>
        <dbReference type="EMBL" id="KYO40209.1"/>
    </source>
</evidence>
<organism evidence="1 2">
    <name type="scientific">Alligator mississippiensis</name>
    <name type="common">American alligator</name>
    <dbReference type="NCBI Taxonomy" id="8496"/>
    <lineage>
        <taxon>Eukaryota</taxon>
        <taxon>Metazoa</taxon>
        <taxon>Chordata</taxon>
        <taxon>Craniata</taxon>
        <taxon>Vertebrata</taxon>
        <taxon>Euteleostomi</taxon>
        <taxon>Archelosauria</taxon>
        <taxon>Archosauria</taxon>
        <taxon>Crocodylia</taxon>
        <taxon>Alligatoridae</taxon>
        <taxon>Alligatorinae</taxon>
        <taxon>Alligator</taxon>
    </lineage>
</organism>
<name>A0A151NUF8_ALLMI</name>
<comment type="caution">
    <text evidence="1">The sequence shown here is derived from an EMBL/GenBank/DDBJ whole genome shotgun (WGS) entry which is preliminary data.</text>
</comment>